<gene>
    <name evidence="2" type="ordered locus">Bcep1808_5851</name>
</gene>
<proteinExistence type="predicted"/>
<sequence length="99" mass="10521">MRGGKSPVSENSKGALGAGAADYVGRQSAEAMLKRERTRFSSVALPFPSCCQANTARSEGSICEETMFSVRFHTALAIFGPSRTMHKSTTNSLNAPAHV</sequence>
<evidence type="ECO:0000256" key="1">
    <source>
        <dbReference type="SAM" id="MobiDB-lite"/>
    </source>
</evidence>
<dbReference type="KEGG" id="bvi:Bcep1808_5851"/>
<dbReference type="AlphaFoldDB" id="A4JR78"/>
<dbReference type="Proteomes" id="UP000002287">
    <property type="component" value="Chromosome 3"/>
</dbReference>
<name>A4JR78_BURVG</name>
<evidence type="ECO:0000313" key="3">
    <source>
        <dbReference type="Proteomes" id="UP000002287"/>
    </source>
</evidence>
<protein>
    <submittedName>
        <fullName evidence="2">Uncharacterized protein</fullName>
    </submittedName>
</protein>
<dbReference type="EMBL" id="CP000616">
    <property type="protein sequence ID" value="ABO58781.1"/>
    <property type="molecule type" value="Genomic_DNA"/>
</dbReference>
<dbReference type="HOGENOM" id="CLU_2314978_0_0_4"/>
<feature type="region of interest" description="Disordered" evidence="1">
    <location>
        <begin position="1"/>
        <end position="20"/>
    </location>
</feature>
<organism evidence="2 3">
    <name type="scientific">Burkholderia vietnamiensis (strain G4 / LMG 22486)</name>
    <name type="common">Burkholderia cepacia (strain R1808)</name>
    <dbReference type="NCBI Taxonomy" id="269482"/>
    <lineage>
        <taxon>Bacteria</taxon>
        <taxon>Pseudomonadati</taxon>
        <taxon>Pseudomonadota</taxon>
        <taxon>Betaproteobacteria</taxon>
        <taxon>Burkholderiales</taxon>
        <taxon>Burkholderiaceae</taxon>
        <taxon>Burkholderia</taxon>
        <taxon>Burkholderia cepacia complex</taxon>
    </lineage>
</organism>
<reference evidence="3" key="1">
    <citation type="submission" date="2007-03" db="EMBL/GenBank/DDBJ databases">
        <title>Complete sequence of chromosome 3 of Burkholderia vietnamiensis G4.</title>
        <authorList>
            <consortium name="US DOE Joint Genome Institute"/>
            <person name="Copeland A."/>
            <person name="Lucas S."/>
            <person name="Lapidus A."/>
            <person name="Barry K."/>
            <person name="Detter J.C."/>
            <person name="Glavina del Rio T."/>
            <person name="Hammon N."/>
            <person name="Israni S."/>
            <person name="Dalin E."/>
            <person name="Tice H."/>
            <person name="Pitluck S."/>
            <person name="Chain P."/>
            <person name="Malfatti S."/>
            <person name="Shin M."/>
            <person name="Vergez L."/>
            <person name="Schmutz J."/>
            <person name="Larimer F."/>
            <person name="Land M."/>
            <person name="Hauser L."/>
            <person name="Kyrpides N."/>
            <person name="Tiedje J."/>
            <person name="Richardson P."/>
        </authorList>
    </citation>
    <scope>NUCLEOTIDE SEQUENCE [LARGE SCALE GENOMIC DNA]</scope>
    <source>
        <strain evidence="3">G4 / LMG 22486</strain>
    </source>
</reference>
<accession>A4JR78</accession>
<evidence type="ECO:0000313" key="2">
    <source>
        <dbReference type="EMBL" id="ABO58781.1"/>
    </source>
</evidence>